<name>A0A914YEN1_9BILA</name>
<sequence length="682" mass="77976">MDRLLSPLIPSDMLTEPTLPTLPTPPIGSPFISQVNQQFYVDHRNLEPLKAFVQSNQQCSAIFNQLTGSKHEIPGRCEELKQLNKNIEERVIRGALMTPEVQQIHDYAQQLQNYVFGLESKIGKLKLQLMSRIETSQSLMGRAMQILVAEKLVDWLIKQKEISCGPRAAIKKHYDLLDVMDHEFEECGQQISILLNIVSQLHSIIDNTTPDLFGRLHKSRNDLIQNTRQFVWQSLVIAVQPPVVLVKCRGSDSHRSTRFPCKTELRLLGGEALGVRQQCSKVRVEIINEEMARKIQQDPCQSATIEQSFHLIYNEAKFQVDPPTGLQLSPVCRASFDRIRLVENAVATKRSATENGFEEKKGTRRSKVSSLRYYLAYQIELTGHHYIEVSGYKLSLPVAALVHSSLEAEASLFWNRSFAEGVRSSFIFLGISFHLFFLKTGILSVVPDNVSWERVRNALNLKFMSLIQEPQDVKELTVDPPEPRELSEENLEHLARRLCVVDGMVHKRNFFNKTVAHKENKVQDGSPVACVFYEWFYKCASMVNKYMQEQWNDGLITGFCSKEDSERNLRSVVQPTMLIRFSDLVIGYLKISCKLPDHRVVHYETEAEKMPIGTSIADAIRCNPTFAFIQNIFPNRRVSLLWQDRERVEETRGENWNQAMPPGYFDTVYSLESKPVAAIDSS</sequence>
<evidence type="ECO:0000256" key="1">
    <source>
        <dbReference type="ARBA" id="ARBA00004123"/>
    </source>
</evidence>
<keyword evidence="5" id="KW-0597">Phosphoprotein</keyword>
<evidence type="ECO:0000256" key="4">
    <source>
        <dbReference type="ARBA" id="ARBA00022490"/>
    </source>
</evidence>
<dbReference type="InterPro" id="IPR036860">
    <property type="entry name" value="SH2_dom_sf"/>
</dbReference>
<evidence type="ECO:0000256" key="6">
    <source>
        <dbReference type="ARBA" id="ARBA00022999"/>
    </source>
</evidence>
<keyword evidence="11" id="KW-0539">Nucleus</keyword>
<evidence type="ECO:0000256" key="11">
    <source>
        <dbReference type="ARBA" id="ARBA00023242"/>
    </source>
</evidence>
<evidence type="ECO:0000313" key="13">
    <source>
        <dbReference type="WBParaSite" id="PSU_v2.g1585.t1"/>
    </source>
</evidence>
<keyword evidence="12" id="KW-1185">Reference proteome</keyword>
<dbReference type="Gene3D" id="2.60.40.630">
    <property type="entry name" value="STAT transcription factor, DNA-binding domain"/>
    <property type="match status" value="1"/>
</dbReference>
<proteinExistence type="inferred from homology"/>
<dbReference type="Gene3D" id="1.10.238.10">
    <property type="entry name" value="EF-hand"/>
    <property type="match status" value="1"/>
</dbReference>
<dbReference type="PANTHER" id="PTHR11801">
    <property type="entry name" value="SIGNAL TRANSDUCER AND ACTIVATOR OF TRANSCRIPTION"/>
    <property type="match status" value="1"/>
</dbReference>
<dbReference type="WBParaSite" id="PSU_v2.g1585.t1">
    <property type="protein sequence ID" value="PSU_v2.g1585.t1"/>
    <property type="gene ID" value="PSU_v2.g1585"/>
</dbReference>
<dbReference type="InterPro" id="IPR001217">
    <property type="entry name" value="STAT"/>
</dbReference>
<dbReference type="SUPFAM" id="SSF55550">
    <property type="entry name" value="SH2 domain"/>
    <property type="match status" value="1"/>
</dbReference>
<evidence type="ECO:0000313" key="12">
    <source>
        <dbReference type="Proteomes" id="UP000887577"/>
    </source>
</evidence>
<dbReference type="InterPro" id="IPR008967">
    <property type="entry name" value="p53-like_TF_DNA-bd_sf"/>
</dbReference>
<dbReference type="SUPFAM" id="SSF49417">
    <property type="entry name" value="p53-like transcription factors"/>
    <property type="match status" value="1"/>
</dbReference>
<dbReference type="GO" id="GO:0003700">
    <property type="term" value="F:DNA-binding transcription factor activity"/>
    <property type="evidence" value="ECO:0007669"/>
    <property type="project" value="InterPro"/>
</dbReference>
<keyword evidence="8" id="KW-0238">DNA-binding</keyword>
<dbReference type="Gene3D" id="3.30.505.10">
    <property type="entry name" value="SH2 domain"/>
    <property type="match status" value="1"/>
</dbReference>
<organism evidence="12 13">
    <name type="scientific">Panagrolaimus superbus</name>
    <dbReference type="NCBI Taxonomy" id="310955"/>
    <lineage>
        <taxon>Eukaryota</taxon>
        <taxon>Metazoa</taxon>
        <taxon>Ecdysozoa</taxon>
        <taxon>Nematoda</taxon>
        <taxon>Chromadorea</taxon>
        <taxon>Rhabditida</taxon>
        <taxon>Tylenchina</taxon>
        <taxon>Panagrolaimomorpha</taxon>
        <taxon>Panagrolaimoidea</taxon>
        <taxon>Panagrolaimidae</taxon>
        <taxon>Panagrolaimus</taxon>
    </lineage>
</organism>
<dbReference type="AlphaFoldDB" id="A0A914YEN1"/>
<keyword evidence="7" id="KW-0805">Transcription regulation</keyword>
<reference evidence="13" key="1">
    <citation type="submission" date="2022-11" db="UniProtKB">
        <authorList>
            <consortium name="WormBaseParasite"/>
        </authorList>
    </citation>
    <scope>IDENTIFICATION</scope>
</reference>
<protein>
    <submittedName>
        <fullName evidence="13">Uncharacterized protein</fullName>
    </submittedName>
</protein>
<keyword evidence="9" id="KW-0010">Activator</keyword>
<keyword evidence="10" id="KW-0804">Transcription</keyword>
<comment type="subcellular location">
    <subcellularLocation>
        <location evidence="2">Cytoplasm</location>
    </subcellularLocation>
    <subcellularLocation>
        <location evidence="1">Nucleus</location>
    </subcellularLocation>
</comment>
<evidence type="ECO:0000256" key="3">
    <source>
        <dbReference type="ARBA" id="ARBA00005586"/>
    </source>
</evidence>
<evidence type="ECO:0000256" key="2">
    <source>
        <dbReference type="ARBA" id="ARBA00004496"/>
    </source>
</evidence>
<keyword evidence="6" id="KW-0727">SH2 domain</keyword>
<dbReference type="GO" id="GO:0005634">
    <property type="term" value="C:nucleus"/>
    <property type="evidence" value="ECO:0007669"/>
    <property type="project" value="UniProtKB-SubCell"/>
</dbReference>
<dbReference type="GO" id="GO:0007165">
    <property type="term" value="P:signal transduction"/>
    <property type="evidence" value="ECO:0007669"/>
    <property type="project" value="InterPro"/>
</dbReference>
<evidence type="ECO:0000256" key="8">
    <source>
        <dbReference type="ARBA" id="ARBA00023125"/>
    </source>
</evidence>
<evidence type="ECO:0000256" key="5">
    <source>
        <dbReference type="ARBA" id="ARBA00022553"/>
    </source>
</evidence>
<dbReference type="GO" id="GO:0003677">
    <property type="term" value="F:DNA binding"/>
    <property type="evidence" value="ECO:0007669"/>
    <property type="project" value="UniProtKB-KW"/>
</dbReference>
<evidence type="ECO:0000256" key="7">
    <source>
        <dbReference type="ARBA" id="ARBA00023015"/>
    </source>
</evidence>
<dbReference type="InterPro" id="IPR012345">
    <property type="entry name" value="STAT_TF_DNA-bd_N"/>
</dbReference>
<dbReference type="Proteomes" id="UP000887577">
    <property type="component" value="Unplaced"/>
</dbReference>
<accession>A0A914YEN1</accession>
<comment type="similarity">
    <text evidence="3">Belongs to the transcription factor STAT family.</text>
</comment>
<dbReference type="GO" id="GO:0005737">
    <property type="term" value="C:cytoplasm"/>
    <property type="evidence" value="ECO:0007669"/>
    <property type="project" value="UniProtKB-SubCell"/>
</dbReference>
<evidence type="ECO:0000256" key="10">
    <source>
        <dbReference type="ARBA" id="ARBA00023163"/>
    </source>
</evidence>
<keyword evidence="4" id="KW-0963">Cytoplasm</keyword>
<evidence type="ECO:0000256" key="9">
    <source>
        <dbReference type="ARBA" id="ARBA00023159"/>
    </source>
</evidence>